<evidence type="ECO:0000256" key="1">
    <source>
        <dbReference type="SAM" id="SignalP"/>
    </source>
</evidence>
<reference evidence="3" key="1">
    <citation type="submission" date="2016-11" db="EMBL/GenBank/DDBJ databases">
        <authorList>
            <person name="Varghese N."/>
            <person name="Submissions S."/>
        </authorList>
    </citation>
    <scope>NUCLEOTIDE SEQUENCE [LARGE SCALE GENOMIC DNA]</scope>
    <source>
        <strain evidence="3">DSM 18016</strain>
    </source>
</reference>
<accession>A0A1M6RS77</accession>
<protein>
    <submittedName>
        <fullName evidence="2">Uncharacterized protein</fullName>
    </submittedName>
</protein>
<evidence type="ECO:0000313" key="3">
    <source>
        <dbReference type="Proteomes" id="UP000184498"/>
    </source>
</evidence>
<keyword evidence="3" id="KW-1185">Reference proteome</keyword>
<proteinExistence type="predicted"/>
<name>A0A1M6RS77_9FLAO</name>
<dbReference type="EMBL" id="FRAM01000002">
    <property type="protein sequence ID" value="SHK35289.1"/>
    <property type="molecule type" value="Genomic_DNA"/>
</dbReference>
<keyword evidence="1" id="KW-0732">Signal</keyword>
<organism evidence="2 3">
    <name type="scientific">Epilithonimonas mollis</name>
    <dbReference type="NCBI Taxonomy" id="216903"/>
    <lineage>
        <taxon>Bacteria</taxon>
        <taxon>Pseudomonadati</taxon>
        <taxon>Bacteroidota</taxon>
        <taxon>Flavobacteriia</taxon>
        <taxon>Flavobacteriales</taxon>
        <taxon>Weeksellaceae</taxon>
        <taxon>Chryseobacterium group</taxon>
        <taxon>Epilithonimonas</taxon>
    </lineage>
</organism>
<feature type="chain" id="PRO_5012725933" evidence="1">
    <location>
        <begin position="22"/>
        <end position="172"/>
    </location>
</feature>
<dbReference type="PROSITE" id="PS51257">
    <property type="entry name" value="PROKAR_LIPOPROTEIN"/>
    <property type="match status" value="1"/>
</dbReference>
<gene>
    <name evidence="2" type="ORF">SAMN05444371_2050</name>
</gene>
<feature type="signal peptide" evidence="1">
    <location>
        <begin position="1"/>
        <end position="21"/>
    </location>
</feature>
<evidence type="ECO:0000313" key="2">
    <source>
        <dbReference type="EMBL" id="SHK35289.1"/>
    </source>
</evidence>
<sequence>MKKFLPLLLLLVSSVFIFSCKDDDDDNYVQVDVDYPAVYDFRNISFTNNPSLGWVYSQSFTRPMLDQDYVVIFRQSGTDNGNPVWQQIPKTLYLNEGELDYDFDFTKNDFAIYAGGTYNLATTPQYINNQTFRVVLVPAVFGKNANLEDLHKMSYEEIIRKYNIDDSKIGTL</sequence>
<dbReference type="Proteomes" id="UP000184498">
    <property type="component" value="Unassembled WGS sequence"/>
</dbReference>
<dbReference type="STRING" id="216903.SAMN05444371_2050"/>
<dbReference type="AlphaFoldDB" id="A0A1M6RS77"/>
<dbReference type="RefSeq" id="WP_072997676.1">
    <property type="nucleotide sequence ID" value="NZ_FRAM01000002.1"/>
</dbReference>